<dbReference type="CDD" id="cd05489">
    <property type="entry name" value="xylanase_inhibitor_I_like"/>
    <property type="match status" value="1"/>
</dbReference>
<protein>
    <recommendedName>
        <fullName evidence="7">Peptidase A1 domain-containing protein</fullName>
    </recommendedName>
</protein>
<name>A0A8T0T1X6_PANVG</name>
<dbReference type="InterPro" id="IPR032799">
    <property type="entry name" value="TAXi_C"/>
</dbReference>
<dbReference type="InterPro" id="IPR033868">
    <property type="entry name" value="Xylanase_inhibitor_I-like"/>
</dbReference>
<evidence type="ECO:0000256" key="1">
    <source>
        <dbReference type="ARBA" id="ARBA00007447"/>
    </source>
</evidence>
<gene>
    <name evidence="5" type="ORF">PVAP13_5KG755600</name>
</gene>
<dbReference type="Gene3D" id="2.40.70.10">
    <property type="entry name" value="Acid Proteases"/>
    <property type="match status" value="2"/>
</dbReference>
<evidence type="ECO:0000313" key="6">
    <source>
        <dbReference type="Proteomes" id="UP000823388"/>
    </source>
</evidence>
<dbReference type="PANTHER" id="PTHR47965">
    <property type="entry name" value="ASPARTYL PROTEASE-RELATED"/>
    <property type="match status" value="1"/>
</dbReference>
<evidence type="ECO:0000259" key="3">
    <source>
        <dbReference type="Pfam" id="PF14541"/>
    </source>
</evidence>
<dbReference type="InterPro" id="IPR001461">
    <property type="entry name" value="Aspartic_peptidase_A1"/>
</dbReference>
<dbReference type="GO" id="GO:0004190">
    <property type="term" value="F:aspartic-type endopeptidase activity"/>
    <property type="evidence" value="ECO:0007669"/>
    <property type="project" value="InterPro"/>
</dbReference>
<dbReference type="Pfam" id="PF14541">
    <property type="entry name" value="TAXi_C"/>
    <property type="match status" value="1"/>
</dbReference>
<evidence type="ECO:0008006" key="7">
    <source>
        <dbReference type="Google" id="ProtNLM"/>
    </source>
</evidence>
<dbReference type="InterPro" id="IPR021109">
    <property type="entry name" value="Peptidase_aspartic_dom_sf"/>
</dbReference>
<accession>A0A8T0T1X6</accession>
<dbReference type="FunFam" id="2.40.70.10:FF:000075">
    <property type="entry name" value="Putative xylanase inhibitor"/>
    <property type="match status" value="1"/>
</dbReference>
<comment type="caution">
    <text evidence="5">The sequence shown here is derived from an EMBL/GenBank/DDBJ whole genome shotgun (WGS) entry which is preliminary data.</text>
</comment>
<dbReference type="AlphaFoldDB" id="A0A8T0T1X6"/>
<feature type="domain" description="Xylanase inhibitor N-terminal" evidence="4">
    <location>
        <begin position="95"/>
        <end position="252"/>
    </location>
</feature>
<dbReference type="EMBL" id="CM029045">
    <property type="protein sequence ID" value="KAG2603233.1"/>
    <property type="molecule type" value="Genomic_DNA"/>
</dbReference>
<sequence length="432" mass="45428">MGGGGGGSVPSIPRSICSAVHRKYLSTQHTAQLSIAQHETTTEPRPRTGPAARRLALLPLGAAAVVRGGGKPLVTAITKDAATKLYTAPLKDSRPLVLDLSGPLIWSTCPPKYPSFECHHHVCAHAHSYHPPDCPRTGHGVPDEDDPFRCKCTAHPYNPFARKAGSGDLTRVTVTANDTDGENPLHPVSFPAVAASAPHSLLAKLPAGAVGVAGLARSRVSLPAQVSRAQKVANKFALCLPSGGQGVAIFGGGPLFLLPPGRPDVTMTLAGTTPLRRNPALPGYFISAKGVAVNQEQVQPPAGPPVVGLSSRVPKRVTPPLAAPFELCYDSRELGSTRLGYAVPQVDLMLEGGANWTVFGGNSMVQVDDNTACFGFVKMDKEEKAAPAVVIGGFQMENNLLVYDEEKKQLGFSSLLFGRQTTCSNFNFTLAA</sequence>
<keyword evidence="2" id="KW-0732">Signal</keyword>
<evidence type="ECO:0000313" key="5">
    <source>
        <dbReference type="EMBL" id="KAG2603233.1"/>
    </source>
</evidence>
<dbReference type="GO" id="GO:0006508">
    <property type="term" value="P:proteolysis"/>
    <property type="evidence" value="ECO:0007669"/>
    <property type="project" value="InterPro"/>
</dbReference>
<proteinExistence type="inferred from homology"/>
<reference evidence="5" key="1">
    <citation type="submission" date="2020-05" db="EMBL/GenBank/DDBJ databases">
        <title>WGS assembly of Panicum virgatum.</title>
        <authorList>
            <person name="Lovell J.T."/>
            <person name="Jenkins J."/>
            <person name="Shu S."/>
            <person name="Juenger T.E."/>
            <person name="Schmutz J."/>
        </authorList>
    </citation>
    <scope>NUCLEOTIDE SEQUENCE</scope>
    <source>
        <strain evidence="5">AP13</strain>
    </source>
</reference>
<comment type="similarity">
    <text evidence="1">Belongs to the peptidase A1 family.</text>
</comment>
<dbReference type="Proteomes" id="UP000823388">
    <property type="component" value="Chromosome 5K"/>
</dbReference>
<evidence type="ECO:0000259" key="4">
    <source>
        <dbReference type="Pfam" id="PF14543"/>
    </source>
</evidence>
<evidence type="ECO:0000256" key="2">
    <source>
        <dbReference type="ARBA" id="ARBA00022729"/>
    </source>
</evidence>
<keyword evidence="6" id="KW-1185">Reference proteome</keyword>
<organism evidence="5 6">
    <name type="scientific">Panicum virgatum</name>
    <name type="common">Blackwell switchgrass</name>
    <dbReference type="NCBI Taxonomy" id="38727"/>
    <lineage>
        <taxon>Eukaryota</taxon>
        <taxon>Viridiplantae</taxon>
        <taxon>Streptophyta</taxon>
        <taxon>Embryophyta</taxon>
        <taxon>Tracheophyta</taxon>
        <taxon>Spermatophyta</taxon>
        <taxon>Magnoliopsida</taxon>
        <taxon>Liliopsida</taxon>
        <taxon>Poales</taxon>
        <taxon>Poaceae</taxon>
        <taxon>PACMAD clade</taxon>
        <taxon>Panicoideae</taxon>
        <taxon>Panicodae</taxon>
        <taxon>Paniceae</taxon>
        <taxon>Panicinae</taxon>
        <taxon>Panicum</taxon>
        <taxon>Panicum sect. Hiantes</taxon>
    </lineage>
</organism>
<dbReference type="Pfam" id="PF14543">
    <property type="entry name" value="TAXi_N"/>
    <property type="match status" value="1"/>
</dbReference>
<dbReference type="SUPFAM" id="SSF50630">
    <property type="entry name" value="Acid proteases"/>
    <property type="match status" value="1"/>
</dbReference>
<dbReference type="InterPro" id="IPR032861">
    <property type="entry name" value="TAXi_N"/>
</dbReference>
<dbReference type="PANTHER" id="PTHR47965:SF60">
    <property type="entry name" value="CHITINASE CLP"/>
    <property type="match status" value="1"/>
</dbReference>
<feature type="domain" description="Xylanase inhibitor C-terminal" evidence="3">
    <location>
        <begin position="320"/>
        <end position="413"/>
    </location>
</feature>